<dbReference type="PROSITE" id="PS00571">
    <property type="entry name" value="AMIDASES"/>
    <property type="match status" value="1"/>
</dbReference>
<name>A0ABS1E5V9_9GAMM</name>
<evidence type="ECO:0000256" key="1">
    <source>
        <dbReference type="ARBA" id="ARBA00009199"/>
    </source>
</evidence>
<dbReference type="InterPro" id="IPR020556">
    <property type="entry name" value="Amidase_CS"/>
</dbReference>
<dbReference type="SUPFAM" id="SSF75304">
    <property type="entry name" value="Amidase signature (AS) enzymes"/>
    <property type="match status" value="1"/>
</dbReference>
<dbReference type="InterPro" id="IPR036928">
    <property type="entry name" value="AS_sf"/>
</dbReference>
<proteinExistence type="inferred from homology"/>
<evidence type="ECO:0000313" key="4">
    <source>
        <dbReference type="Proteomes" id="UP000738126"/>
    </source>
</evidence>
<evidence type="ECO:0000259" key="2">
    <source>
        <dbReference type="Pfam" id="PF01425"/>
    </source>
</evidence>
<dbReference type="Pfam" id="PF01425">
    <property type="entry name" value="Amidase"/>
    <property type="match status" value="1"/>
</dbReference>
<dbReference type="Gene3D" id="3.90.1300.10">
    <property type="entry name" value="Amidase signature (AS) domain"/>
    <property type="match status" value="1"/>
</dbReference>
<keyword evidence="4" id="KW-1185">Reference proteome</keyword>
<dbReference type="PANTHER" id="PTHR11895">
    <property type="entry name" value="TRANSAMIDASE"/>
    <property type="match status" value="1"/>
</dbReference>
<dbReference type="InterPro" id="IPR023631">
    <property type="entry name" value="Amidase_dom"/>
</dbReference>
<dbReference type="PANTHER" id="PTHR11895:SF7">
    <property type="entry name" value="GLUTAMYL-TRNA(GLN) AMIDOTRANSFERASE SUBUNIT A, MITOCHONDRIAL"/>
    <property type="match status" value="1"/>
</dbReference>
<dbReference type="NCBIfam" id="NF004815">
    <property type="entry name" value="PRK06169.1"/>
    <property type="match status" value="1"/>
</dbReference>
<accession>A0ABS1E5V9</accession>
<protein>
    <submittedName>
        <fullName evidence="3">Amidase</fullName>
    </submittedName>
</protein>
<dbReference type="EMBL" id="NRSH01000078">
    <property type="protein sequence ID" value="MBK1726908.1"/>
    <property type="molecule type" value="Genomic_DNA"/>
</dbReference>
<comment type="caution">
    <text evidence="3">The sequence shown here is derived from an EMBL/GenBank/DDBJ whole genome shotgun (WGS) entry which is preliminary data.</text>
</comment>
<dbReference type="RefSeq" id="WP_200259122.1">
    <property type="nucleotide sequence ID" value="NZ_NRSH01000078.1"/>
</dbReference>
<dbReference type="InterPro" id="IPR000120">
    <property type="entry name" value="Amidase"/>
</dbReference>
<feature type="domain" description="Amidase" evidence="2">
    <location>
        <begin position="30"/>
        <end position="449"/>
    </location>
</feature>
<evidence type="ECO:0000313" key="3">
    <source>
        <dbReference type="EMBL" id="MBK1726908.1"/>
    </source>
</evidence>
<gene>
    <name evidence="3" type="ORF">CKO13_07715</name>
</gene>
<sequence>MTTPPPAVADLTAAELLGRLEAGELSPAEAADACLARIREHDGLVNAFCLIDEATTRQEAHHAAQRYRQRHPMGALDGVPVAIKDVFLTRGWPTLRGSRTVDPAGPWKQDAPAVAALRRHGAVPAGKTTTPELGWKGVTDSPGFGVTANPYDPACTAGGSSGGSAAAVALGMAPLALGTDAGGSIRIPAAFCGIVGHKPTHGRVPLWPASPFGALAHAGPMARTVADAARLMDVIAEPDPRDPTLPAAGGSYLAALAEGVRGLRIAYSPNLGYARVDAQVAAAVATAASTLEALGAEVEEVDPGFDDPRAAFDLLFFGGAANALRAVPEAQRAAMDPGLIEAAEAVEGASMLDYLAAANERAALTERMSRFHQRYDLLLTPTLPLPAFAAGREVPEAWPEARWPSWTPFTYPFNLTGQPACSVPCGFTREGLPIGAQLVAARHADGLVLRAAHAYQQAAPLTDRRPGLLG</sequence>
<organism evidence="3 4">
    <name type="scientific">Halorhodospira neutriphila</name>
    <dbReference type="NCBI Taxonomy" id="168379"/>
    <lineage>
        <taxon>Bacteria</taxon>
        <taxon>Pseudomonadati</taxon>
        <taxon>Pseudomonadota</taxon>
        <taxon>Gammaproteobacteria</taxon>
        <taxon>Chromatiales</taxon>
        <taxon>Ectothiorhodospiraceae</taxon>
        <taxon>Halorhodospira</taxon>
    </lineage>
</organism>
<comment type="similarity">
    <text evidence="1">Belongs to the amidase family.</text>
</comment>
<dbReference type="Proteomes" id="UP000738126">
    <property type="component" value="Unassembled WGS sequence"/>
</dbReference>
<reference evidence="3 4" key="1">
    <citation type="journal article" date="2020" name="Microorganisms">
        <title>Osmotic Adaptation and Compatible Solute Biosynthesis of Phototrophic Bacteria as Revealed from Genome Analyses.</title>
        <authorList>
            <person name="Imhoff J.F."/>
            <person name="Rahn T."/>
            <person name="Kunzel S."/>
            <person name="Keller A."/>
            <person name="Neulinger S.C."/>
        </authorList>
    </citation>
    <scope>NUCLEOTIDE SEQUENCE [LARGE SCALE GENOMIC DNA]</scope>
    <source>
        <strain evidence="3 4">DSM 15116</strain>
    </source>
</reference>